<reference evidence="2" key="1">
    <citation type="submission" date="2023-12" db="EMBL/GenBank/DDBJ databases">
        <title>Genome assembly of Anisodus tanguticus.</title>
        <authorList>
            <person name="Wang Y.-J."/>
        </authorList>
    </citation>
    <scope>NUCLEOTIDE SEQUENCE</scope>
    <source>
        <strain evidence="2">KB-2021</strain>
        <tissue evidence="2">Leaf</tissue>
    </source>
</reference>
<protein>
    <submittedName>
        <fullName evidence="2">Uncharacterized protein</fullName>
    </submittedName>
</protein>
<comment type="caution">
    <text evidence="2">The sequence shown here is derived from an EMBL/GenBank/DDBJ whole genome shotgun (WGS) entry which is preliminary data.</text>
</comment>
<evidence type="ECO:0000313" key="3">
    <source>
        <dbReference type="Proteomes" id="UP001291623"/>
    </source>
</evidence>
<feature type="region of interest" description="Disordered" evidence="1">
    <location>
        <begin position="1"/>
        <end position="21"/>
    </location>
</feature>
<dbReference type="EMBL" id="JAVYJV010000004">
    <property type="protein sequence ID" value="KAK4372429.1"/>
    <property type="molecule type" value="Genomic_DNA"/>
</dbReference>
<name>A0AAE1VTC6_9SOLA</name>
<sequence>MDSGKCTSRNGTSSSSMAPTSFLNRVHTKPLFDEEERFVEHATLKDVNIDLREVYFLIKHFFIIWAVPKNVWDIL</sequence>
<proteinExistence type="predicted"/>
<gene>
    <name evidence="2" type="ORF">RND71_007813</name>
</gene>
<evidence type="ECO:0000256" key="1">
    <source>
        <dbReference type="SAM" id="MobiDB-lite"/>
    </source>
</evidence>
<keyword evidence="3" id="KW-1185">Reference proteome</keyword>
<dbReference type="AlphaFoldDB" id="A0AAE1VTC6"/>
<evidence type="ECO:0000313" key="2">
    <source>
        <dbReference type="EMBL" id="KAK4372429.1"/>
    </source>
</evidence>
<accession>A0AAE1VTC6</accession>
<organism evidence="2 3">
    <name type="scientific">Anisodus tanguticus</name>
    <dbReference type="NCBI Taxonomy" id="243964"/>
    <lineage>
        <taxon>Eukaryota</taxon>
        <taxon>Viridiplantae</taxon>
        <taxon>Streptophyta</taxon>
        <taxon>Embryophyta</taxon>
        <taxon>Tracheophyta</taxon>
        <taxon>Spermatophyta</taxon>
        <taxon>Magnoliopsida</taxon>
        <taxon>eudicotyledons</taxon>
        <taxon>Gunneridae</taxon>
        <taxon>Pentapetalae</taxon>
        <taxon>asterids</taxon>
        <taxon>lamiids</taxon>
        <taxon>Solanales</taxon>
        <taxon>Solanaceae</taxon>
        <taxon>Solanoideae</taxon>
        <taxon>Hyoscyameae</taxon>
        <taxon>Anisodus</taxon>
    </lineage>
</organism>
<dbReference type="Proteomes" id="UP001291623">
    <property type="component" value="Unassembled WGS sequence"/>
</dbReference>